<dbReference type="AlphaFoldDB" id="A0A8H6ZHZ6"/>
<proteinExistence type="predicted"/>
<keyword evidence="4" id="KW-1185">Reference proteome</keyword>
<feature type="compositionally biased region" description="Gly residues" evidence="2">
    <location>
        <begin position="218"/>
        <end position="239"/>
    </location>
</feature>
<evidence type="ECO:0000313" key="3">
    <source>
        <dbReference type="EMBL" id="KAF7377894.1"/>
    </source>
</evidence>
<sequence>MTWILCGVWPFSQGFSQRKSPIDSITSKKDVPASDLLERAEPTERNIEDPYISETPHTGRNVLKFSLKTLSSVSSNIPFGSVLSSVIDPLLDIVGRIEQTSVNNQGLIELAARIERLSPLVSEMASDKLQQGRLIVEALERELQSMTRDLDDARSQGQIDQFFNGTDNASFLTKHNNHLTQIIADATLATTHDVLRSVQDLESRLSAESEKSEDGGMELSGGTGGKGGQGGHIGGEGGLGEAAQLTIESAAHFRRIRGGTGGEGGAGDMIGGRGGTGQGPRFSRQLLVANGNVLPPLTMAEFCEEYKISDRIHKLLEDQGFGTVGALSELTDTELENTGFKVGHIAELKRALNNLASKRGSAK</sequence>
<gene>
    <name evidence="3" type="ORF">MSAN_00213100</name>
</gene>
<comment type="caution">
    <text evidence="3">The sequence shown here is derived from an EMBL/GenBank/DDBJ whole genome shotgun (WGS) entry which is preliminary data.</text>
</comment>
<protein>
    <recommendedName>
        <fullName evidence="5">SAM domain-containing protein</fullName>
    </recommendedName>
</protein>
<keyword evidence="1" id="KW-0175">Coiled coil</keyword>
<dbReference type="Proteomes" id="UP000623467">
    <property type="component" value="Unassembled WGS sequence"/>
</dbReference>
<evidence type="ECO:0008006" key="5">
    <source>
        <dbReference type="Google" id="ProtNLM"/>
    </source>
</evidence>
<accession>A0A8H6ZHZ6</accession>
<feature type="region of interest" description="Disordered" evidence="2">
    <location>
        <begin position="202"/>
        <end position="239"/>
    </location>
</feature>
<evidence type="ECO:0000256" key="2">
    <source>
        <dbReference type="SAM" id="MobiDB-lite"/>
    </source>
</evidence>
<name>A0A8H6ZHZ6_9AGAR</name>
<organism evidence="3 4">
    <name type="scientific">Mycena sanguinolenta</name>
    <dbReference type="NCBI Taxonomy" id="230812"/>
    <lineage>
        <taxon>Eukaryota</taxon>
        <taxon>Fungi</taxon>
        <taxon>Dikarya</taxon>
        <taxon>Basidiomycota</taxon>
        <taxon>Agaricomycotina</taxon>
        <taxon>Agaricomycetes</taxon>
        <taxon>Agaricomycetidae</taxon>
        <taxon>Agaricales</taxon>
        <taxon>Marasmiineae</taxon>
        <taxon>Mycenaceae</taxon>
        <taxon>Mycena</taxon>
    </lineage>
</organism>
<evidence type="ECO:0000256" key="1">
    <source>
        <dbReference type="SAM" id="Coils"/>
    </source>
</evidence>
<reference evidence="3" key="1">
    <citation type="submission" date="2020-05" db="EMBL/GenBank/DDBJ databases">
        <title>Mycena genomes resolve the evolution of fungal bioluminescence.</title>
        <authorList>
            <person name="Tsai I.J."/>
        </authorList>
    </citation>
    <scope>NUCLEOTIDE SEQUENCE</scope>
    <source>
        <strain evidence="3">160909Yilan</strain>
    </source>
</reference>
<dbReference type="EMBL" id="JACAZH010000001">
    <property type="protein sequence ID" value="KAF7377894.1"/>
    <property type="molecule type" value="Genomic_DNA"/>
</dbReference>
<feature type="compositionally biased region" description="Basic and acidic residues" evidence="2">
    <location>
        <begin position="202"/>
        <end position="214"/>
    </location>
</feature>
<evidence type="ECO:0000313" key="4">
    <source>
        <dbReference type="Proteomes" id="UP000623467"/>
    </source>
</evidence>
<feature type="coiled-coil region" evidence="1">
    <location>
        <begin position="129"/>
        <end position="156"/>
    </location>
</feature>
<dbReference type="OrthoDB" id="3069255at2759"/>